<dbReference type="Proteomes" id="UP000230447">
    <property type="component" value="Unassembled WGS sequence"/>
</dbReference>
<evidence type="ECO:0000313" key="1">
    <source>
        <dbReference type="EMBL" id="PIP31536.1"/>
    </source>
</evidence>
<dbReference type="EMBL" id="PCSB01000063">
    <property type="protein sequence ID" value="PIP31536.1"/>
    <property type="molecule type" value="Genomic_DNA"/>
</dbReference>
<gene>
    <name evidence="1" type="ORF">COX24_03050</name>
</gene>
<sequence>MAEAIITIPEKKLVSLMRQTISETIRDIFLDPDIGLELKESFVDGLKGSIKAKKAGKLISFESILKKYQE</sequence>
<name>A0A2G9ZEE5_9BACT</name>
<dbReference type="AlphaFoldDB" id="A0A2G9ZEE5"/>
<organism evidence="1 2">
    <name type="scientific">bacterium (Candidatus Gribaldobacteria) CG23_combo_of_CG06-09_8_20_14_all_37_87_8</name>
    <dbReference type="NCBI Taxonomy" id="2014278"/>
    <lineage>
        <taxon>Bacteria</taxon>
        <taxon>Candidatus Gribaldobacteria</taxon>
    </lineage>
</organism>
<accession>A0A2G9ZEE5</accession>
<evidence type="ECO:0000313" key="2">
    <source>
        <dbReference type="Proteomes" id="UP000230447"/>
    </source>
</evidence>
<reference evidence="1 2" key="1">
    <citation type="submission" date="2017-09" db="EMBL/GenBank/DDBJ databases">
        <title>Depth-based differentiation of microbial function through sediment-hosted aquifers and enrichment of novel symbionts in the deep terrestrial subsurface.</title>
        <authorList>
            <person name="Probst A.J."/>
            <person name="Ladd B."/>
            <person name="Jarett J.K."/>
            <person name="Geller-Mcgrath D.E."/>
            <person name="Sieber C.M."/>
            <person name="Emerson J.B."/>
            <person name="Anantharaman K."/>
            <person name="Thomas B.C."/>
            <person name="Malmstrom R."/>
            <person name="Stieglmeier M."/>
            <person name="Klingl A."/>
            <person name="Woyke T."/>
            <person name="Ryan C.M."/>
            <person name="Banfield J.F."/>
        </authorList>
    </citation>
    <scope>NUCLEOTIDE SEQUENCE [LARGE SCALE GENOMIC DNA]</scope>
    <source>
        <strain evidence="1">CG23_combo_of_CG06-09_8_20_14_all_37_87_8</strain>
    </source>
</reference>
<proteinExistence type="predicted"/>
<comment type="caution">
    <text evidence="1">The sequence shown here is derived from an EMBL/GenBank/DDBJ whole genome shotgun (WGS) entry which is preliminary data.</text>
</comment>
<protein>
    <submittedName>
        <fullName evidence="1">Uncharacterized protein</fullName>
    </submittedName>
</protein>